<dbReference type="Proteomes" id="UP001163632">
    <property type="component" value="Chromosome"/>
</dbReference>
<evidence type="ECO:0000313" key="2">
    <source>
        <dbReference type="EMBL" id="UZA51538.1"/>
    </source>
</evidence>
<name>A0AAQ2Q835_MORBO</name>
<sequence length="48" mass="5189">MSECESVDLEEISKNRYAGTAYLDDGDTVSVVVHKKKNGGAEVVVTPF</sequence>
<reference evidence="2 3" key="1">
    <citation type="journal article" date="2022" name="BMC Microbiol.">
        <title>Whole genome sequencing of Moraxella bovis strains from North America reveals two genotypes with different genetic determinants.</title>
        <authorList>
            <person name="Wynn E.L."/>
            <person name="Hille M.M."/>
            <person name="Loy J.D."/>
            <person name="Schuller G."/>
            <person name="Kuhn K.L."/>
            <person name="Dickey A.M."/>
            <person name="Bono J.L."/>
            <person name="Clawson M.L."/>
        </authorList>
    </citation>
    <scope>NUCLEOTIDE SEQUENCE [LARGE SCALE GENOMIC DNA]</scope>
    <source>
        <strain evidence="1">SAM102599</strain>
        <strain evidence="2 3">SAM57978</strain>
    </source>
</reference>
<dbReference type="EMBL" id="CP087781">
    <property type="protein sequence ID" value="UZA51538.1"/>
    <property type="molecule type" value="Genomic_DNA"/>
</dbReference>
<dbReference type="GeneID" id="77189842"/>
<evidence type="ECO:0000313" key="3">
    <source>
        <dbReference type="Proteomes" id="UP001163283"/>
    </source>
</evidence>
<dbReference type="EMBL" id="CP087830">
    <property type="protein sequence ID" value="UZA03334.1"/>
    <property type="molecule type" value="Genomic_DNA"/>
</dbReference>
<protein>
    <submittedName>
        <fullName evidence="2">Uncharacterized protein</fullName>
    </submittedName>
</protein>
<keyword evidence="4" id="KW-1185">Reference proteome</keyword>
<evidence type="ECO:0000313" key="4">
    <source>
        <dbReference type="Proteomes" id="UP001163632"/>
    </source>
</evidence>
<proteinExistence type="predicted"/>
<dbReference type="Proteomes" id="UP001163283">
    <property type="component" value="Chromosome"/>
</dbReference>
<dbReference type="RefSeq" id="WP_158079660.1">
    <property type="nucleotide sequence ID" value="NZ_CP030241.1"/>
</dbReference>
<organism evidence="2 3">
    <name type="scientific">Moraxella bovis</name>
    <dbReference type="NCBI Taxonomy" id="476"/>
    <lineage>
        <taxon>Bacteria</taxon>
        <taxon>Pseudomonadati</taxon>
        <taxon>Pseudomonadota</taxon>
        <taxon>Gammaproteobacteria</taxon>
        <taxon>Moraxellales</taxon>
        <taxon>Moraxellaceae</taxon>
        <taxon>Moraxella</taxon>
    </lineage>
</organism>
<accession>A0AAQ2Q835</accession>
<gene>
    <name evidence="1" type="ORF">LP092_00780</name>
    <name evidence="2" type="ORF">LP129_13820</name>
</gene>
<dbReference type="AlphaFoldDB" id="A0AAQ2Q835"/>
<evidence type="ECO:0000313" key="1">
    <source>
        <dbReference type="EMBL" id="UZA03334.1"/>
    </source>
</evidence>